<accession>A0A255E550</accession>
<dbReference type="RefSeq" id="WP_094451698.1">
    <property type="nucleotide sequence ID" value="NZ_NMVI01000027.1"/>
</dbReference>
<feature type="region of interest" description="Disordered" evidence="1">
    <location>
        <begin position="181"/>
        <end position="247"/>
    </location>
</feature>
<name>A0A255E550_9ACTN</name>
<evidence type="ECO:0000256" key="1">
    <source>
        <dbReference type="SAM" id="MobiDB-lite"/>
    </source>
</evidence>
<evidence type="ECO:0000313" key="4">
    <source>
        <dbReference type="Proteomes" id="UP000216533"/>
    </source>
</evidence>
<keyword evidence="2" id="KW-0812">Transmembrane</keyword>
<protein>
    <recommendedName>
        <fullName evidence="5">Tetratricopeptide repeat protein</fullName>
    </recommendedName>
</protein>
<feature type="transmembrane region" description="Helical" evidence="2">
    <location>
        <begin position="27"/>
        <end position="46"/>
    </location>
</feature>
<dbReference type="InterPro" id="IPR011990">
    <property type="entry name" value="TPR-like_helical_dom_sf"/>
</dbReference>
<sequence>MSTDPSKPNRPTRLTPELRSRQQRRRVLPFVIPIVVLLAIFAFKTLGMSVTNQQGREAYEQQDHPAASRKFEQLEQGNVFQPWIAHFNHGTALAKQSQWEPAAEVLGQALEQAPKEQACLVANNLAWTWELHGDELAGQLDETGSRQRWQQALDLLQQHRCEVPEQETDRTDTIARLEEKLSQATPEPSSDSTPSGTPTQSPTSNDGDKGDKERQLEEKNRQGEQRQAERRDWDSRETGQPRVERPW</sequence>
<comment type="caution">
    <text evidence="3">The sequence shown here is derived from an EMBL/GenBank/DDBJ whole genome shotgun (WGS) entry which is preliminary data.</text>
</comment>
<dbReference type="Proteomes" id="UP000216533">
    <property type="component" value="Unassembled WGS sequence"/>
</dbReference>
<feature type="region of interest" description="Disordered" evidence="1">
    <location>
        <begin position="1"/>
        <end position="20"/>
    </location>
</feature>
<reference evidence="3 4" key="1">
    <citation type="submission" date="2017-07" db="EMBL/GenBank/DDBJ databases">
        <title>Draft whole genome sequences of clinical Proprionibacteriaceae strains.</title>
        <authorList>
            <person name="Bernier A.-M."/>
            <person name="Bernard K."/>
            <person name="Domingo M.-C."/>
        </authorList>
    </citation>
    <scope>NUCLEOTIDE SEQUENCE [LARGE SCALE GENOMIC DNA]</scope>
    <source>
        <strain evidence="3 4">NML 160184</strain>
    </source>
</reference>
<evidence type="ECO:0000313" key="3">
    <source>
        <dbReference type="EMBL" id="OYN84635.1"/>
    </source>
</evidence>
<feature type="compositionally biased region" description="Low complexity" evidence="1">
    <location>
        <begin position="185"/>
        <end position="204"/>
    </location>
</feature>
<feature type="compositionally biased region" description="Basic and acidic residues" evidence="1">
    <location>
        <begin position="206"/>
        <end position="247"/>
    </location>
</feature>
<dbReference type="AlphaFoldDB" id="A0A255E550"/>
<evidence type="ECO:0000256" key="2">
    <source>
        <dbReference type="SAM" id="Phobius"/>
    </source>
</evidence>
<evidence type="ECO:0008006" key="5">
    <source>
        <dbReference type="Google" id="ProtNLM"/>
    </source>
</evidence>
<dbReference type="Gene3D" id="1.25.40.10">
    <property type="entry name" value="Tetratricopeptide repeat domain"/>
    <property type="match status" value="1"/>
</dbReference>
<keyword evidence="2" id="KW-1133">Transmembrane helix</keyword>
<gene>
    <name evidence="3" type="ORF">CGZ92_12440</name>
</gene>
<organism evidence="3 4">
    <name type="scientific">Parenemella sanctibonifatiensis</name>
    <dbReference type="NCBI Taxonomy" id="2016505"/>
    <lineage>
        <taxon>Bacteria</taxon>
        <taxon>Bacillati</taxon>
        <taxon>Actinomycetota</taxon>
        <taxon>Actinomycetes</taxon>
        <taxon>Propionibacteriales</taxon>
        <taxon>Propionibacteriaceae</taxon>
        <taxon>Parenemella</taxon>
    </lineage>
</organism>
<dbReference type="EMBL" id="NMVI01000027">
    <property type="protein sequence ID" value="OYN84635.1"/>
    <property type="molecule type" value="Genomic_DNA"/>
</dbReference>
<dbReference type="SUPFAM" id="SSF48452">
    <property type="entry name" value="TPR-like"/>
    <property type="match status" value="1"/>
</dbReference>
<keyword evidence="2" id="KW-0472">Membrane</keyword>
<proteinExistence type="predicted"/>